<dbReference type="Pfam" id="PF12643">
    <property type="entry name" value="MazG-like"/>
    <property type="match status" value="1"/>
</dbReference>
<proteinExistence type="predicted"/>
<accession>A0A133VLZ9</accession>
<comment type="caution">
    <text evidence="1">The sequence shown here is derived from an EMBL/GenBank/DDBJ whole genome shotgun (WGS) entry which is preliminary data.</text>
</comment>
<evidence type="ECO:0000313" key="1">
    <source>
        <dbReference type="EMBL" id="KXB07474.1"/>
    </source>
</evidence>
<dbReference type="CDD" id="cd11537">
    <property type="entry name" value="NTP-PPase_RS21-C6_like"/>
    <property type="match status" value="1"/>
</dbReference>
<dbReference type="PATRIC" id="fig|1698283.3.peg.163"/>
<dbReference type="PANTHER" id="PTHR46523">
    <property type="entry name" value="DCTP PYROPHOSPHATASE 1"/>
    <property type="match status" value="1"/>
</dbReference>
<dbReference type="EMBL" id="LHYH01000003">
    <property type="protein sequence ID" value="KXB07474.1"/>
    <property type="molecule type" value="Genomic_DNA"/>
</dbReference>
<dbReference type="Gene3D" id="1.10.287.1080">
    <property type="entry name" value="MazG-like"/>
    <property type="match status" value="1"/>
</dbReference>
<dbReference type="InterPro" id="IPR052555">
    <property type="entry name" value="dCTP_Pyrophosphatase"/>
</dbReference>
<organism evidence="1 2">
    <name type="scientific">candidate division MSBL1 archaeon SCGC-AAA382K21</name>
    <dbReference type="NCBI Taxonomy" id="1698283"/>
    <lineage>
        <taxon>Archaea</taxon>
        <taxon>Methanobacteriati</taxon>
        <taxon>Methanobacteriota</taxon>
        <taxon>candidate division MSBL1</taxon>
    </lineage>
</organism>
<sequence>MDELKKRVKVFVNDRKWKKYHTPKNLAESISIEAAELLEEFQWKSEEEIGRLLEDFEKKKSVEEEIADVMIYCLSLANRLDINVSESVIEKLESNKEKYPVEEFKGKYHKPEI</sequence>
<dbReference type="SUPFAM" id="SSF101386">
    <property type="entry name" value="all-alpha NTP pyrophosphatases"/>
    <property type="match status" value="1"/>
</dbReference>
<dbReference type="InterPro" id="IPR025984">
    <property type="entry name" value="DCTPP"/>
</dbReference>
<reference evidence="1 2" key="1">
    <citation type="journal article" date="2016" name="Sci. Rep.">
        <title>Metabolic traits of an uncultured archaeal lineage -MSBL1- from brine pools of the Red Sea.</title>
        <authorList>
            <person name="Mwirichia R."/>
            <person name="Alam I."/>
            <person name="Rashid M."/>
            <person name="Vinu M."/>
            <person name="Ba-Alawi W."/>
            <person name="Anthony Kamau A."/>
            <person name="Kamanda Ngugi D."/>
            <person name="Goker M."/>
            <person name="Klenk H.P."/>
            <person name="Bajic V."/>
            <person name="Stingl U."/>
        </authorList>
    </citation>
    <scope>NUCLEOTIDE SEQUENCE [LARGE SCALE GENOMIC DNA]</scope>
    <source>
        <strain evidence="1">SCGC-AAA382K21</strain>
    </source>
</reference>
<evidence type="ECO:0000313" key="2">
    <source>
        <dbReference type="Proteomes" id="UP000070504"/>
    </source>
</evidence>
<dbReference type="PIRSF" id="PIRSF029826">
    <property type="entry name" value="UCP029826_pph"/>
    <property type="match status" value="1"/>
</dbReference>
<name>A0A133VLZ9_9EURY</name>
<gene>
    <name evidence="1" type="ORF">AKJ54_00235</name>
</gene>
<dbReference type="Proteomes" id="UP000070504">
    <property type="component" value="Unassembled WGS sequence"/>
</dbReference>
<dbReference type="PANTHER" id="PTHR46523:SF1">
    <property type="entry name" value="DCTP PYROPHOSPHATASE 1"/>
    <property type="match status" value="1"/>
</dbReference>
<dbReference type="GO" id="GO:0047429">
    <property type="term" value="F:nucleoside triphosphate diphosphatase activity"/>
    <property type="evidence" value="ECO:0007669"/>
    <property type="project" value="InterPro"/>
</dbReference>
<keyword evidence="2" id="KW-1185">Reference proteome</keyword>
<dbReference type="AlphaFoldDB" id="A0A133VLZ9"/>
<dbReference type="GO" id="GO:0009143">
    <property type="term" value="P:nucleoside triphosphate catabolic process"/>
    <property type="evidence" value="ECO:0007669"/>
    <property type="project" value="InterPro"/>
</dbReference>
<evidence type="ECO:0008006" key="3">
    <source>
        <dbReference type="Google" id="ProtNLM"/>
    </source>
</evidence>
<protein>
    <recommendedName>
        <fullName evidence="3">Nucleotide pyrophosphohydrolase</fullName>
    </recommendedName>
</protein>